<dbReference type="RefSeq" id="XP_016632311.1">
    <property type="nucleotide sequence ID" value="XM_016776769.1"/>
</dbReference>
<reference evidence="1 2" key="1">
    <citation type="submission" date="2015-01" db="EMBL/GenBank/DDBJ databases">
        <title>The Genome Sequence of Fonsecaea multimorphosa CBS 102226.</title>
        <authorList>
            <consortium name="The Broad Institute Genomics Platform"/>
            <person name="Cuomo C."/>
            <person name="de Hoog S."/>
            <person name="Gorbushina A."/>
            <person name="Stielow B."/>
            <person name="Teixiera M."/>
            <person name="Abouelleil A."/>
            <person name="Chapman S.B."/>
            <person name="Priest M."/>
            <person name="Young S.K."/>
            <person name="Wortman J."/>
            <person name="Nusbaum C."/>
            <person name="Birren B."/>
        </authorList>
    </citation>
    <scope>NUCLEOTIDE SEQUENCE [LARGE SCALE GENOMIC DNA]</scope>
    <source>
        <strain evidence="1 2">CBS 102226</strain>
    </source>
</reference>
<keyword evidence="2" id="KW-1185">Reference proteome</keyword>
<sequence>MPRLEIVQEDAQRVPPRPTDLDSFGIHHIFRREAFRHASYLRYTSLGQLDERTYDLSQVVYDRMKPALRLASLFVRYVMPQFARIGSAEVREYVHPDGYTYKALTDDWEYDPVRTARFESNDLLRLCTNYRFTLLTTDHFARSLCDAHDELAVTSALLNHVAGAPFDPVYPQTALNSSWIWYLAREDWDTISTEEKYSKYFMFATTLVHELAHAVWINRVYSGVRLKSDKNEEIALVEPEPSYFPDHDFAELGCAIELELFHSLPGFPHFGTPTTTERACSDEPHKVLFTLLDAKGRAIDIHQASTSTIYSFFDPRVWAMTDFYFQPDYVVELLENRRPPRRRLSTSLSDPRFLEEFDVPVLSEPFPGMLKPAITADNELFG</sequence>
<dbReference type="OrthoDB" id="10254945at2759"/>
<dbReference type="VEuPathDB" id="FungiDB:Z520_06268"/>
<organism evidence="1 2">
    <name type="scientific">Fonsecaea multimorphosa CBS 102226</name>
    <dbReference type="NCBI Taxonomy" id="1442371"/>
    <lineage>
        <taxon>Eukaryota</taxon>
        <taxon>Fungi</taxon>
        <taxon>Dikarya</taxon>
        <taxon>Ascomycota</taxon>
        <taxon>Pezizomycotina</taxon>
        <taxon>Eurotiomycetes</taxon>
        <taxon>Chaetothyriomycetidae</taxon>
        <taxon>Chaetothyriales</taxon>
        <taxon>Herpotrichiellaceae</taxon>
        <taxon>Fonsecaea</taxon>
    </lineage>
</organism>
<proteinExistence type="predicted"/>
<evidence type="ECO:0000313" key="2">
    <source>
        <dbReference type="Proteomes" id="UP000053411"/>
    </source>
</evidence>
<accession>A0A0D2KN83</accession>
<evidence type="ECO:0000313" key="1">
    <source>
        <dbReference type="EMBL" id="KIX98188.1"/>
    </source>
</evidence>
<name>A0A0D2KN83_9EURO</name>
<gene>
    <name evidence="1" type="ORF">Z520_06268</name>
</gene>
<dbReference type="EMBL" id="KN848072">
    <property type="protein sequence ID" value="KIX98188.1"/>
    <property type="molecule type" value="Genomic_DNA"/>
</dbReference>
<dbReference type="Proteomes" id="UP000053411">
    <property type="component" value="Unassembled WGS sequence"/>
</dbReference>
<dbReference type="GeneID" id="27712014"/>
<protein>
    <submittedName>
        <fullName evidence="1">Uncharacterized protein</fullName>
    </submittedName>
</protein>
<dbReference type="AlphaFoldDB" id="A0A0D2KN83"/>